<comment type="caution">
    <text evidence="2">The sequence shown here is derived from an EMBL/GenBank/DDBJ whole genome shotgun (WGS) entry which is preliminary data.</text>
</comment>
<accession>A0ABX1PAA0</accession>
<gene>
    <name evidence="2" type="ORF">DP116_18715</name>
</gene>
<proteinExistence type="predicted"/>
<reference evidence="2 3" key="1">
    <citation type="submission" date="2018-06" db="EMBL/GenBank/DDBJ databases">
        <title>Comparative genomics of Brasilonema spp. strains.</title>
        <authorList>
            <person name="Alvarenga D.O."/>
            <person name="Fiore M.F."/>
            <person name="Varani A.M."/>
        </authorList>
    </citation>
    <scope>NUCLEOTIDE SEQUENCE [LARGE SCALE GENOMIC DNA]</scope>
    <source>
        <strain evidence="2 3">SPC951</strain>
    </source>
</reference>
<evidence type="ECO:0000256" key="1">
    <source>
        <dbReference type="SAM" id="Phobius"/>
    </source>
</evidence>
<evidence type="ECO:0000313" key="2">
    <source>
        <dbReference type="EMBL" id="NMG21372.1"/>
    </source>
</evidence>
<keyword evidence="1" id="KW-0812">Transmembrane</keyword>
<keyword evidence="1" id="KW-0472">Membrane</keyword>
<dbReference type="Pfam" id="PF19728">
    <property type="entry name" value="DUF6220"/>
    <property type="match status" value="1"/>
</dbReference>
<name>A0ABX1PAA0_9CYAN</name>
<dbReference type="RefSeq" id="WP_169156608.1">
    <property type="nucleotide sequence ID" value="NZ_CAWPJE010000150.1"/>
</dbReference>
<feature type="transmembrane region" description="Helical" evidence="1">
    <location>
        <begin position="21"/>
        <end position="46"/>
    </location>
</feature>
<evidence type="ECO:0000313" key="3">
    <source>
        <dbReference type="Proteomes" id="UP000718564"/>
    </source>
</evidence>
<keyword evidence="3" id="KW-1185">Reference proteome</keyword>
<organism evidence="2 3">
    <name type="scientific">Brasilonema bromeliae SPC951</name>
    <dbReference type="NCBI Taxonomy" id="385972"/>
    <lineage>
        <taxon>Bacteria</taxon>
        <taxon>Bacillati</taxon>
        <taxon>Cyanobacteriota</taxon>
        <taxon>Cyanophyceae</taxon>
        <taxon>Nostocales</taxon>
        <taxon>Scytonemataceae</taxon>
        <taxon>Brasilonema</taxon>
        <taxon>Bromeliae group (in: Brasilonema)</taxon>
    </lineage>
</organism>
<protein>
    <submittedName>
        <fullName evidence="2">Uncharacterized protein</fullName>
    </submittedName>
</protein>
<sequence length="142" mass="16152">MTINSEIDRDRAPIRSMQIGFYATSVVFNLCLIAQLLTVGVAYFVNPTWWNIHVWLVRGYSGLSLLLLGWSFITPFSPQIQRLTASLPVLLGLQFCSIHLRSPLHLEVLHPLIGFALLYVSSSLVHRVWRSLSPNHQQNEQV</sequence>
<feature type="transmembrane region" description="Helical" evidence="1">
    <location>
        <begin position="52"/>
        <end position="73"/>
    </location>
</feature>
<keyword evidence="1" id="KW-1133">Transmembrane helix</keyword>
<dbReference type="InterPro" id="IPR046192">
    <property type="entry name" value="DUF6220"/>
</dbReference>
<dbReference type="Proteomes" id="UP000718564">
    <property type="component" value="Unassembled WGS sequence"/>
</dbReference>
<dbReference type="EMBL" id="QMEB01000157">
    <property type="protein sequence ID" value="NMG21372.1"/>
    <property type="molecule type" value="Genomic_DNA"/>
</dbReference>